<sequence length="131" mass="15036">MTPLAEAAAREVIELHAFFVEAFTGRKREFRRAEQAFSPDLVMVSPEGRRANRLQILDALAKARARPDFRISIHDIWPISETQHSVLLHYIEEQYRDGETSKRVSVALFEAAPDAPCGVVWRYLQETWIAV</sequence>
<gene>
    <name evidence="1" type="ORF">JHL16_33105</name>
</gene>
<proteinExistence type="predicted"/>
<evidence type="ECO:0000313" key="1">
    <source>
        <dbReference type="EMBL" id="MBK1871252.1"/>
    </source>
</evidence>
<dbReference type="Proteomes" id="UP000616151">
    <property type="component" value="Unassembled WGS sequence"/>
</dbReference>
<name>A0ACC5RF27_9HYPH</name>
<comment type="caution">
    <text evidence="1">The sequence shown here is derived from an EMBL/GenBank/DDBJ whole genome shotgun (WGS) entry which is preliminary data.</text>
</comment>
<dbReference type="EMBL" id="JAENHL010000008">
    <property type="protein sequence ID" value="MBK1871252.1"/>
    <property type="molecule type" value="Genomic_DNA"/>
</dbReference>
<protein>
    <submittedName>
        <fullName evidence="1">Uncharacterized protein</fullName>
    </submittedName>
</protein>
<reference evidence="1" key="1">
    <citation type="submission" date="2021-01" db="EMBL/GenBank/DDBJ databases">
        <authorList>
            <person name="Sun Q."/>
        </authorList>
    </citation>
    <scope>NUCLEOTIDE SEQUENCE</scope>
    <source>
        <strain evidence="1">YIM B02566</strain>
    </source>
</reference>
<accession>A0ACC5RF27</accession>
<keyword evidence="2" id="KW-1185">Reference proteome</keyword>
<organism evidence="1 2">
    <name type="scientific">Taklimakanibacter albus</name>
    <dbReference type="NCBI Taxonomy" id="2800327"/>
    <lineage>
        <taxon>Bacteria</taxon>
        <taxon>Pseudomonadati</taxon>
        <taxon>Pseudomonadota</taxon>
        <taxon>Alphaproteobacteria</taxon>
        <taxon>Hyphomicrobiales</taxon>
        <taxon>Aestuariivirgaceae</taxon>
        <taxon>Taklimakanibacter</taxon>
    </lineage>
</organism>
<evidence type="ECO:0000313" key="2">
    <source>
        <dbReference type="Proteomes" id="UP000616151"/>
    </source>
</evidence>